<protein>
    <submittedName>
        <fullName evidence="1">Uncharacterized protein</fullName>
    </submittedName>
</protein>
<sequence>MVEHSARQASGIAAAAALGWRGVVLAPVELFGCRCRPVVELDLEVHRTRRAHGFLPQLDEDVLAIWEWPESDGPAPALTLRGALFPVGRSWRRALGEARRWYGFGPAALLDPTGTACADEDCRWECAFAGVGLVSGLDPGPAVVAAEARPDSLGRVSADRWVEEFLYEAALTAGAFPAE</sequence>
<keyword evidence="2" id="KW-1185">Reference proteome</keyword>
<evidence type="ECO:0000313" key="2">
    <source>
        <dbReference type="Proteomes" id="UP000007809"/>
    </source>
</evidence>
<name>F2L6I5_PSEUX</name>
<dbReference type="HOGENOM" id="CLU_1444813_0_0_11"/>
<reference evidence="1 2" key="1">
    <citation type="journal article" date="2011" name="J. Bacteriol.">
        <title>Genome sequence of the 1,4-dioxane-degrading Pseudonocardia dioxanivorans strain CB1190.</title>
        <authorList>
            <person name="Sales C.M."/>
            <person name="Mahendra S."/>
            <person name="Grostern A."/>
            <person name="Parales R.E."/>
            <person name="Goodwin L.A."/>
            <person name="Woyke T."/>
            <person name="Nolan M."/>
            <person name="Lapidus A."/>
            <person name="Chertkov O."/>
            <person name="Ovchinnikova G."/>
            <person name="Sczyrba A."/>
            <person name="Alvarez-Cohen L."/>
        </authorList>
    </citation>
    <scope>NUCLEOTIDE SEQUENCE [LARGE SCALE GENOMIC DNA]</scope>
    <source>
        <strain evidence="2">ATCC 55486 / DSM 44775 / JCM 13855 / CB1190</strain>
    </source>
</reference>
<accession>F2L6I5</accession>
<dbReference type="OrthoDB" id="3480397at2"/>
<gene>
    <name evidence="1" type="ordered locus">Psed_6808</name>
</gene>
<keyword evidence="1" id="KW-0614">Plasmid</keyword>
<geneLocation type="plasmid" evidence="1 2">
    <name>pPSED01</name>
</geneLocation>
<dbReference type="KEGG" id="pdx:Psed_6808"/>
<proteinExistence type="predicted"/>
<dbReference type="RefSeq" id="WP_013678771.1">
    <property type="nucleotide sequence ID" value="NC_015314.1"/>
</dbReference>
<dbReference type="AlphaFoldDB" id="F2L6I5"/>
<dbReference type="EMBL" id="CP002594">
    <property type="protein sequence ID" value="AEA28879.1"/>
    <property type="molecule type" value="Genomic_DNA"/>
</dbReference>
<evidence type="ECO:0000313" key="1">
    <source>
        <dbReference type="EMBL" id="AEA28879.1"/>
    </source>
</evidence>
<organism evidence="1 2">
    <name type="scientific">Pseudonocardia dioxanivorans (strain ATCC 55486 / DSM 44775 / JCM 13855 / CB1190)</name>
    <dbReference type="NCBI Taxonomy" id="675635"/>
    <lineage>
        <taxon>Bacteria</taxon>
        <taxon>Bacillati</taxon>
        <taxon>Actinomycetota</taxon>
        <taxon>Actinomycetes</taxon>
        <taxon>Pseudonocardiales</taxon>
        <taxon>Pseudonocardiaceae</taxon>
        <taxon>Pseudonocardia</taxon>
    </lineage>
</organism>
<dbReference type="Proteomes" id="UP000007809">
    <property type="component" value="Plasmid pPSED01"/>
</dbReference>